<dbReference type="PANTHER" id="PTHR44229:SF4">
    <property type="entry name" value="15-HYDROXYPROSTAGLANDIN DEHYDROGENASE [NAD(+)]"/>
    <property type="match status" value="1"/>
</dbReference>
<keyword evidence="3" id="KW-0560">Oxidoreductase</keyword>
<gene>
    <name evidence="4" type="ORF">GMARGA_LOCUS24132</name>
</gene>
<evidence type="ECO:0000313" key="4">
    <source>
        <dbReference type="EMBL" id="CAG8805612.1"/>
    </source>
</evidence>
<name>A0ABN7VY87_GIGMA</name>
<dbReference type="InterPro" id="IPR036291">
    <property type="entry name" value="NAD(P)-bd_dom_sf"/>
</dbReference>
<dbReference type="SUPFAM" id="SSF51735">
    <property type="entry name" value="NAD(P)-binding Rossmann-fold domains"/>
    <property type="match status" value="1"/>
</dbReference>
<keyword evidence="5" id="KW-1185">Reference proteome</keyword>
<protein>
    <submittedName>
        <fullName evidence="4">46052_t:CDS:1</fullName>
    </submittedName>
</protein>
<evidence type="ECO:0000256" key="1">
    <source>
        <dbReference type="ARBA" id="ARBA00006484"/>
    </source>
</evidence>
<dbReference type="InterPro" id="IPR002347">
    <property type="entry name" value="SDR_fam"/>
</dbReference>
<evidence type="ECO:0000256" key="3">
    <source>
        <dbReference type="ARBA" id="ARBA00023002"/>
    </source>
</evidence>
<evidence type="ECO:0000256" key="2">
    <source>
        <dbReference type="ARBA" id="ARBA00022857"/>
    </source>
</evidence>
<reference evidence="4 5" key="1">
    <citation type="submission" date="2021-06" db="EMBL/GenBank/DDBJ databases">
        <authorList>
            <person name="Kallberg Y."/>
            <person name="Tangrot J."/>
            <person name="Rosling A."/>
        </authorList>
    </citation>
    <scope>NUCLEOTIDE SEQUENCE [LARGE SCALE GENOMIC DNA]</scope>
    <source>
        <strain evidence="4 5">120-4 pot B 10/14</strain>
    </source>
</reference>
<keyword evidence="2" id="KW-0521">NADP</keyword>
<dbReference type="Pfam" id="PF00106">
    <property type="entry name" value="adh_short"/>
    <property type="match status" value="1"/>
</dbReference>
<dbReference type="Gene3D" id="3.40.50.720">
    <property type="entry name" value="NAD(P)-binding Rossmann-like Domain"/>
    <property type="match status" value="1"/>
</dbReference>
<organism evidence="4 5">
    <name type="scientific">Gigaspora margarita</name>
    <dbReference type="NCBI Taxonomy" id="4874"/>
    <lineage>
        <taxon>Eukaryota</taxon>
        <taxon>Fungi</taxon>
        <taxon>Fungi incertae sedis</taxon>
        <taxon>Mucoromycota</taxon>
        <taxon>Glomeromycotina</taxon>
        <taxon>Glomeromycetes</taxon>
        <taxon>Diversisporales</taxon>
        <taxon>Gigasporaceae</taxon>
        <taxon>Gigaspora</taxon>
    </lineage>
</organism>
<sequence>KVAIVTGGANGFGAALARRLVREGARVIIGDIDKKSGQNLETELNQNNKINAKFVFCDVTNFEHLRQLFETAQNTFGSVDEFIFVHELDSHLKITDRWKKTIDINLNSVIKGTQLGIQFMKKHGGGVIVNTASMSAFYPLTIAPIYSATKRAVIGFTQSLRDLNDTDKIRVNVVSPAFVEMMAKSELFEQMIKKFGLVPIDEVINAFIMAIQDDKLAGDTIMLPKANRLKIMQKSSL</sequence>
<feature type="non-terminal residue" evidence="4">
    <location>
        <position position="1"/>
    </location>
</feature>
<evidence type="ECO:0000313" key="5">
    <source>
        <dbReference type="Proteomes" id="UP000789901"/>
    </source>
</evidence>
<dbReference type="PANTHER" id="PTHR44229">
    <property type="entry name" value="15-HYDROXYPROSTAGLANDIN DEHYDROGENASE [NAD(+)]"/>
    <property type="match status" value="1"/>
</dbReference>
<dbReference type="InterPro" id="IPR020904">
    <property type="entry name" value="Sc_DH/Rdtase_CS"/>
</dbReference>
<comment type="similarity">
    <text evidence="1">Belongs to the short-chain dehydrogenases/reductases (SDR) family.</text>
</comment>
<dbReference type="PRINTS" id="PR00081">
    <property type="entry name" value="GDHRDH"/>
</dbReference>
<comment type="caution">
    <text evidence="4">The sequence shown here is derived from an EMBL/GenBank/DDBJ whole genome shotgun (WGS) entry which is preliminary data.</text>
</comment>
<dbReference type="PROSITE" id="PS00061">
    <property type="entry name" value="ADH_SHORT"/>
    <property type="match status" value="1"/>
</dbReference>
<accession>A0ABN7VY87</accession>
<dbReference type="Proteomes" id="UP000789901">
    <property type="component" value="Unassembled WGS sequence"/>
</dbReference>
<proteinExistence type="inferred from homology"/>
<dbReference type="EMBL" id="CAJVQB010025108">
    <property type="protein sequence ID" value="CAG8805612.1"/>
    <property type="molecule type" value="Genomic_DNA"/>
</dbReference>